<sequence>MTELYYFDNSATTLKKPAAVAEAVYHALADGQLGNPARGSHTVSLNALRLTETLRQKTAAMFAVPDAANVAFTANATASLNMVLKGLLTPEDHIITTVTEHNAVLRPLYQLEEQGTALSFVGVDEFGTLLYSDFERLLRTDTRAVVVNHASNVTGNVADLERIGSFCREHNLILIVDASQSAGVLAIDMVKQHIDVLCFTGHKGLYGPQGTGGICLGDRPLAFVPVFTGGSGFHSSDKQYPTEMPTLFEAGTQNVHGLAGLSAGLDYIEQKGLAEITRQLQELTFRFHEQIKDIPGITIYGSFAETVERAPVVSLNLEGWSSGDLSDALFMDYAIAVRPGAHCAPLIHQAFGTEKTGMVRFSFSSFNTVEEINYAAKALRSLAEEG</sequence>
<dbReference type="SUPFAM" id="SSF53383">
    <property type="entry name" value="PLP-dependent transferases"/>
    <property type="match status" value="1"/>
</dbReference>
<protein>
    <recommendedName>
        <fullName evidence="3">cysteine desulfurase</fullName>
        <ecNumber evidence="3">2.8.1.7</ecNumber>
    </recommendedName>
</protein>
<organism evidence="7 8">
    <name type="scientific">Trichococcus pasteurii</name>
    <dbReference type="NCBI Taxonomy" id="43064"/>
    <lineage>
        <taxon>Bacteria</taxon>
        <taxon>Bacillati</taxon>
        <taxon>Bacillota</taxon>
        <taxon>Bacilli</taxon>
        <taxon>Lactobacillales</taxon>
        <taxon>Carnobacteriaceae</taxon>
        <taxon>Trichococcus</taxon>
    </lineage>
</organism>
<dbReference type="InterPro" id="IPR015422">
    <property type="entry name" value="PyrdxlP-dep_Trfase_small"/>
</dbReference>
<dbReference type="InterPro" id="IPR015421">
    <property type="entry name" value="PyrdxlP-dep_Trfase_major"/>
</dbReference>
<dbReference type="Pfam" id="PF00266">
    <property type="entry name" value="Aminotran_5"/>
    <property type="match status" value="1"/>
</dbReference>
<evidence type="ECO:0000256" key="3">
    <source>
        <dbReference type="ARBA" id="ARBA00012239"/>
    </source>
</evidence>
<dbReference type="InterPro" id="IPR010969">
    <property type="entry name" value="Cys_dSase-rel_unknwn_funct"/>
</dbReference>
<dbReference type="EMBL" id="FWEY01000002">
    <property type="protein sequence ID" value="SLM51208.1"/>
    <property type="molecule type" value="Genomic_DNA"/>
</dbReference>
<dbReference type="InterPro" id="IPR000192">
    <property type="entry name" value="Aminotrans_V_dom"/>
</dbReference>
<evidence type="ECO:0000256" key="5">
    <source>
        <dbReference type="ARBA" id="ARBA00050776"/>
    </source>
</evidence>
<gene>
    <name evidence="7" type="ORF">TPAS_884</name>
</gene>
<comment type="similarity">
    <text evidence="2">Belongs to the class-V pyridoxal-phosphate-dependent aminotransferase family. Csd subfamily.</text>
</comment>
<dbReference type="OrthoDB" id="9804366at2"/>
<dbReference type="PANTHER" id="PTHR43586:SF4">
    <property type="entry name" value="ISOPENICILLIN N EPIMERASE"/>
    <property type="match status" value="1"/>
</dbReference>
<comment type="cofactor">
    <cofactor evidence="1">
        <name>pyridoxal 5'-phosphate</name>
        <dbReference type="ChEBI" id="CHEBI:597326"/>
    </cofactor>
</comment>
<proteinExistence type="inferred from homology"/>
<keyword evidence="7" id="KW-0032">Aminotransferase</keyword>
<evidence type="ECO:0000256" key="2">
    <source>
        <dbReference type="ARBA" id="ARBA00010447"/>
    </source>
</evidence>
<name>A0A1W1IDV0_9LACT</name>
<dbReference type="InterPro" id="IPR016454">
    <property type="entry name" value="Cysteine_dSase"/>
</dbReference>
<comment type="catalytic activity">
    <reaction evidence="5">
        <text>(sulfur carrier)-H + L-cysteine = (sulfur carrier)-SH + L-alanine</text>
        <dbReference type="Rhea" id="RHEA:43892"/>
        <dbReference type="Rhea" id="RHEA-COMP:14737"/>
        <dbReference type="Rhea" id="RHEA-COMP:14739"/>
        <dbReference type="ChEBI" id="CHEBI:29917"/>
        <dbReference type="ChEBI" id="CHEBI:35235"/>
        <dbReference type="ChEBI" id="CHEBI:57972"/>
        <dbReference type="ChEBI" id="CHEBI:64428"/>
        <dbReference type="EC" id="2.8.1.7"/>
    </reaction>
</comment>
<evidence type="ECO:0000256" key="1">
    <source>
        <dbReference type="ARBA" id="ARBA00001933"/>
    </source>
</evidence>
<dbReference type="EC" id="2.8.1.7" evidence="3"/>
<dbReference type="PIRSF" id="PIRSF005572">
    <property type="entry name" value="NifS"/>
    <property type="match status" value="1"/>
</dbReference>
<keyword evidence="8" id="KW-1185">Reference proteome</keyword>
<dbReference type="AlphaFoldDB" id="A0A1W1IDV0"/>
<keyword evidence="7" id="KW-0808">Transferase</keyword>
<evidence type="ECO:0000259" key="6">
    <source>
        <dbReference type="Pfam" id="PF00266"/>
    </source>
</evidence>
<keyword evidence="4" id="KW-0663">Pyridoxal phosphate</keyword>
<dbReference type="GO" id="GO:0008483">
    <property type="term" value="F:transaminase activity"/>
    <property type="evidence" value="ECO:0007669"/>
    <property type="project" value="UniProtKB-KW"/>
</dbReference>
<dbReference type="STRING" id="43064.SAMN04488086_10171"/>
<dbReference type="InterPro" id="IPR015424">
    <property type="entry name" value="PyrdxlP-dep_Trfase"/>
</dbReference>
<evidence type="ECO:0000256" key="4">
    <source>
        <dbReference type="ARBA" id="ARBA00022898"/>
    </source>
</evidence>
<dbReference type="PANTHER" id="PTHR43586">
    <property type="entry name" value="CYSTEINE DESULFURASE"/>
    <property type="match status" value="1"/>
</dbReference>
<dbReference type="RefSeq" id="WP_086942057.1">
    <property type="nucleotide sequence ID" value="NZ_FONM01000001.1"/>
</dbReference>
<accession>A0A1W1IDV0</accession>
<evidence type="ECO:0000313" key="8">
    <source>
        <dbReference type="Proteomes" id="UP000195985"/>
    </source>
</evidence>
<dbReference type="GO" id="GO:0031071">
    <property type="term" value="F:cysteine desulfurase activity"/>
    <property type="evidence" value="ECO:0007669"/>
    <property type="project" value="UniProtKB-EC"/>
</dbReference>
<reference evidence="8" key="1">
    <citation type="submission" date="2016-04" db="EMBL/GenBank/DDBJ databases">
        <authorList>
            <person name="Strepis N."/>
        </authorList>
    </citation>
    <scope>NUCLEOTIDE SEQUENCE [LARGE SCALE GENOMIC DNA]</scope>
</reference>
<dbReference type="Gene3D" id="3.90.1150.10">
    <property type="entry name" value="Aspartate Aminotransferase, domain 1"/>
    <property type="match status" value="1"/>
</dbReference>
<evidence type="ECO:0000313" key="7">
    <source>
        <dbReference type="EMBL" id="SLM51208.1"/>
    </source>
</evidence>
<dbReference type="Proteomes" id="UP000195985">
    <property type="component" value="Unassembled WGS sequence"/>
</dbReference>
<dbReference type="NCBIfam" id="TIGR01977">
    <property type="entry name" value="am_tr_V_EF2568"/>
    <property type="match status" value="1"/>
</dbReference>
<dbReference type="Gene3D" id="3.40.640.10">
    <property type="entry name" value="Type I PLP-dependent aspartate aminotransferase-like (Major domain)"/>
    <property type="match status" value="1"/>
</dbReference>
<feature type="domain" description="Aminotransferase class V" evidence="6">
    <location>
        <begin position="6"/>
        <end position="373"/>
    </location>
</feature>